<dbReference type="RefSeq" id="WP_117596088.1">
    <property type="nucleotide sequence ID" value="NZ_BAABYI010000001.1"/>
</dbReference>
<comment type="caution">
    <text evidence="1">The sequence shown here is derived from an EMBL/GenBank/DDBJ whole genome shotgun (WGS) entry which is preliminary data.</text>
</comment>
<dbReference type="GO" id="GO:0016787">
    <property type="term" value="F:hydrolase activity"/>
    <property type="evidence" value="ECO:0007669"/>
    <property type="project" value="UniProtKB-KW"/>
</dbReference>
<name>A0ABD4WI43_BACUN</name>
<dbReference type="InterPro" id="IPR019064">
    <property type="entry name" value="Restrct_endonuc_II_NlaIV"/>
</dbReference>
<dbReference type="EC" id="3.1.21.-" evidence="1"/>
<keyword evidence="1" id="KW-0378">Hydrolase</keyword>
<dbReference type="Pfam" id="PF09564">
    <property type="entry name" value="RE_NgoBV"/>
    <property type="match status" value="1"/>
</dbReference>
<dbReference type="GO" id="GO:0004519">
    <property type="term" value="F:endonuclease activity"/>
    <property type="evidence" value="ECO:0007669"/>
    <property type="project" value="UniProtKB-KW"/>
</dbReference>
<organism evidence="1 2">
    <name type="scientific">Bacteroides uniformis</name>
    <dbReference type="NCBI Taxonomy" id="820"/>
    <lineage>
        <taxon>Bacteria</taxon>
        <taxon>Pseudomonadati</taxon>
        <taxon>Bacteroidota</taxon>
        <taxon>Bacteroidia</taxon>
        <taxon>Bacteroidales</taxon>
        <taxon>Bacteroidaceae</taxon>
        <taxon>Bacteroides</taxon>
    </lineage>
</organism>
<proteinExistence type="predicted"/>
<protein>
    <submittedName>
        <fullName evidence="1">NgoBV family restriction endonuclease</fullName>
        <ecNumber evidence="1">3.1.21.-</ecNumber>
    </submittedName>
</protein>
<evidence type="ECO:0000313" key="1">
    <source>
        <dbReference type="EMBL" id="MDC1795318.1"/>
    </source>
</evidence>
<keyword evidence="1" id="KW-0540">Nuclease</keyword>
<dbReference type="Proteomes" id="UP001215818">
    <property type="component" value="Unassembled WGS sequence"/>
</dbReference>
<dbReference type="AlphaFoldDB" id="A0ABD4WI43"/>
<sequence length="260" mass="30152">MAEELIHITPEELYDKLLTDFNIKSVEGRITFCLGSVGIIVKQKDVVGNIIQEWLEGWLRANNIYFAPNPNTQMPPDIFLNEDRKVNLVEVKAFNSEGSAGFDIADFKSYVKEIIEKPYMLHVKYLIFAYKMDSNGIVTITDIWLRNIWEISAAMGKSANWTVKVQYKNKQIHKLRPTAWYSTKPSKTPVFETLEDFLGALEETIFKYTETRELANSGWKDKLIDAYSKQYNITLNIPRWMDIECKYRLESLPKGSNKKS</sequence>
<reference evidence="1 2" key="1">
    <citation type="submission" date="2022-10" db="EMBL/GenBank/DDBJ databases">
        <title>Human gut microbiome strain richness.</title>
        <authorList>
            <person name="Chen-Liaw A."/>
        </authorList>
    </citation>
    <scope>NUCLEOTIDE SEQUENCE [LARGE SCALE GENOMIC DNA]</scope>
    <source>
        <strain evidence="1 2">D53st1_B1_D53t1_180928</strain>
    </source>
</reference>
<dbReference type="EMBL" id="JAQNRK010000013">
    <property type="protein sequence ID" value="MDC1795318.1"/>
    <property type="molecule type" value="Genomic_DNA"/>
</dbReference>
<evidence type="ECO:0000313" key="2">
    <source>
        <dbReference type="Proteomes" id="UP001215818"/>
    </source>
</evidence>
<accession>A0ABD4WI43</accession>
<gene>
    <name evidence="1" type="ORF">POY73_14400</name>
</gene>
<keyword evidence="1" id="KW-0255">Endonuclease</keyword>